<proteinExistence type="predicted"/>
<reference evidence="2 3" key="1">
    <citation type="submission" date="2013-05" db="EMBL/GenBank/DDBJ databases">
        <title>Genome Sequence of Streptomyces fradiae.</title>
        <authorList>
            <person name="Kirby R."/>
        </authorList>
    </citation>
    <scope>NUCLEOTIDE SEQUENCE [LARGE SCALE GENOMIC DNA]</scope>
    <source>
        <strain evidence="2 3">ATCC 10745</strain>
    </source>
</reference>
<accession>A0ABQ6XRV7</accession>
<feature type="compositionally biased region" description="Low complexity" evidence="1">
    <location>
        <begin position="49"/>
        <end position="62"/>
    </location>
</feature>
<feature type="region of interest" description="Disordered" evidence="1">
    <location>
        <begin position="1"/>
        <end position="77"/>
    </location>
</feature>
<sequence length="77" mass="8151">MYFTVRDRGDTDQGRRAPAGPAGPRHDNGRPRGAGTVPRRPESDPRRMAGATADGGRPAADGRGPRRTGGCPERRTG</sequence>
<organism evidence="2 3">
    <name type="scientific">Streptomyces fradiae ATCC 10745 = DSM 40063</name>
    <dbReference type="NCBI Taxonomy" id="1319510"/>
    <lineage>
        <taxon>Bacteria</taxon>
        <taxon>Bacillati</taxon>
        <taxon>Actinomycetota</taxon>
        <taxon>Actinomycetes</taxon>
        <taxon>Kitasatosporales</taxon>
        <taxon>Streptomycetaceae</taxon>
        <taxon>Streptomyces</taxon>
    </lineage>
</organism>
<dbReference type="Proteomes" id="UP000731519">
    <property type="component" value="Unassembled WGS sequence"/>
</dbReference>
<keyword evidence="3" id="KW-1185">Reference proteome</keyword>
<comment type="caution">
    <text evidence="2">The sequence shown here is derived from an EMBL/GenBank/DDBJ whole genome shotgun (WGS) entry which is preliminary data.</text>
</comment>
<protein>
    <submittedName>
        <fullName evidence="2">Uncharacterized protein</fullName>
    </submittedName>
</protein>
<evidence type="ECO:0000256" key="1">
    <source>
        <dbReference type="SAM" id="MobiDB-lite"/>
    </source>
</evidence>
<dbReference type="EMBL" id="ASYR01000023">
    <property type="protein sequence ID" value="KAF0648489.1"/>
    <property type="molecule type" value="Genomic_DNA"/>
</dbReference>
<evidence type="ECO:0000313" key="2">
    <source>
        <dbReference type="EMBL" id="KAF0648489.1"/>
    </source>
</evidence>
<name>A0ABQ6XRV7_STRFR</name>
<feature type="compositionally biased region" description="Basic and acidic residues" evidence="1">
    <location>
        <begin position="1"/>
        <end position="15"/>
    </location>
</feature>
<gene>
    <name evidence="2" type="ORF">K701_18000</name>
</gene>
<evidence type="ECO:0000313" key="3">
    <source>
        <dbReference type="Proteomes" id="UP000731519"/>
    </source>
</evidence>